<dbReference type="SUPFAM" id="SSF56519">
    <property type="entry name" value="Penicillin binding protein dimerisation domain"/>
    <property type="match status" value="1"/>
</dbReference>
<keyword evidence="2" id="KW-0378">Hydrolase</keyword>
<dbReference type="AlphaFoldDB" id="A0A7R6SYI0"/>
<gene>
    <name evidence="7" type="primary">ftsI</name>
    <name evidence="7" type="ORF">TTHT_1287</name>
</gene>
<feature type="domain" description="Penicillin-binding protein dimerisation" evidence="6">
    <location>
        <begin position="61"/>
        <end position="213"/>
    </location>
</feature>
<dbReference type="Gene3D" id="3.90.1310.10">
    <property type="entry name" value="Penicillin-binding protein 2a (Domain 2)"/>
    <property type="match status" value="1"/>
</dbReference>
<dbReference type="Proteomes" id="UP000595564">
    <property type="component" value="Chromosome"/>
</dbReference>
<keyword evidence="7" id="KW-0131">Cell cycle</keyword>
<dbReference type="InterPro" id="IPR050515">
    <property type="entry name" value="Beta-lactam/transpept"/>
</dbReference>
<evidence type="ECO:0000256" key="1">
    <source>
        <dbReference type="ARBA" id="ARBA00004370"/>
    </source>
</evidence>
<evidence type="ECO:0000256" key="2">
    <source>
        <dbReference type="ARBA" id="ARBA00022645"/>
    </source>
</evidence>
<accession>A0A7R6SYI0</accession>
<dbReference type="EMBL" id="AP017470">
    <property type="protein sequence ID" value="BBB32804.1"/>
    <property type="molecule type" value="Genomic_DNA"/>
</dbReference>
<keyword evidence="4" id="KW-0812">Transmembrane</keyword>
<dbReference type="GO" id="GO:0005886">
    <property type="term" value="C:plasma membrane"/>
    <property type="evidence" value="ECO:0007669"/>
    <property type="project" value="TreeGrafter"/>
</dbReference>
<feature type="domain" description="Penicillin-binding protein transpeptidase" evidence="5">
    <location>
        <begin position="259"/>
        <end position="561"/>
    </location>
</feature>
<dbReference type="PANTHER" id="PTHR30627">
    <property type="entry name" value="PEPTIDOGLYCAN D,D-TRANSPEPTIDASE"/>
    <property type="match status" value="1"/>
</dbReference>
<name>A0A7R6SYI0_9BACT</name>
<keyword evidence="2" id="KW-0645">Protease</keyword>
<dbReference type="Gene3D" id="3.30.450.330">
    <property type="match status" value="1"/>
</dbReference>
<evidence type="ECO:0000256" key="4">
    <source>
        <dbReference type="SAM" id="Phobius"/>
    </source>
</evidence>
<keyword evidence="8" id="KW-1185">Reference proteome</keyword>
<dbReference type="InterPro" id="IPR005311">
    <property type="entry name" value="PBP_dimer"/>
</dbReference>
<dbReference type="GO" id="GO:0051301">
    <property type="term" value="P:cell division"/>
    <property type="evidence" value="ECO:0007669"/>
    <property type="project" value="UniProtKB-KW"/>
</dbReference>
<dbReference type="GO" id="GO:0008658">
    <property type="term" value="F:penicillin binding"/>
    <property type="evidence" value="ECO:0007669"/>
    <property type="project" value="InterPro"/>
</dbReference>
<dbReference type="PANTHER" id="PTHR30627:SF1">
    <property type="entry name" value="PEPTIDOGLYCAN D,D-TRANSPEPTIDASE FTSI"/>
    <property type="match status" value="1"/>
</dbReference>
<evidence type="ECO:0000256" key="3">
    <source>
        <dbReference type="ARBA" id="ARBA00023136"/>
    </source>
</evidence>
<proteinExistence type="predicted"/>
<comment type="subcellular location">
    <subcellularLocation>
        <location evidence="1">Membrane</location>
    </subcellularLocation>
</comment>
<keyword evidence="7" id="KW-0132">Cell division</keyword>
<evidence type="ECO:0000259" key="5">
    <source>
        <dbReference type="Pfam" id="PF00905"/>
    </source>
</evidence>
<dbReference type="Pfam" id="PF03717">
    <property type="entry name" value="PBP_dimer"/>
    <property type="match status" value="1"/>
</dbReference>
<keyword evidence="3 4" id="KW-0472">Membrane</keyword>
<reference evidence="7 8" key="1">
    <citation type="journal article" date="2012" name="Extremophiles">
        <title>Thermotomaculum hydrothermale gen. nov., sp. nov., a novel heterotrophic thermophile within the phylum Acidobacteria from a deep-sea hydrothermal vent chimney in the Southern Okinawa Trough.</title>
        <authorList>
            <person name="Izumi H."/>
            <person name="Nunoura T."/>
            <person name="Miyazaki M."/>
            <person name="Mino S."/>
            <person name="Toki T."/>
            <person name="Takai K."/>
            <person name="Sako Y."/>
            <person name="Sawabe T."/>
            <person name="Nakagawa S."/>
        </authorList>
    </citation>
    <scope>NUCLEOTIDE SEQUENCE [LARGE SCALE GENOMIC DNA]</scope>
    <source>
        <strain evidence="7 8">AC55</strain>
    </source>
</reference>
<evidence type="ECO:0000313" key="7">
    <source>
        <dbReference type="EMBL" id="BBB32804.1"/>
    </source>
</evidence>
<protein>
    <submittedName>
        <fullName evidence="7">Cell division protein FtsI</fullName>
    </submittedName>
</protein>
<dbReference type="Pfam" id="PF00905">
    <property type="entry name" value="Transpeptidase"/>
    <property type="match status" value="1"/>
</dbReference>
<dbReference type="InterPro" id="IPR012338">
    <property type="entry name" value="Beta-lactam/transpept-like"/>
</dbReference>
<dbReference type="InterPro" id="IPR036138">
    <property type="entry name" value="PBP_dimer_sf"/>
</dbReference>
<dbReference type="GO" id="GO:0071555">
    <property type="term" value="P:cell wall organization"/>
    <property type="evidence" value="ECO:0007669"/>
    <property type="project" value="TreeGrafter"/>
</dbReference>
<dbReference type="SUPFAM" id="SSF56601">
    <property type="entry name" value="beta-lactamase/transpeptidase-like"/>
    <property type="match status" value="1"/>
</dbReference>
<keyword evidence="2" id="KW-0121">Carboxypeptidase</keyword>
<dbReference type="KEGG" id="thyd:TTHT_1287"/>
<dbReference type="InterPro" id="IPR001460">
    <property type="entry name" value="PCN-bd_Tpept"/>
</dbReference>
<evidence type="ECO:0000313" key="8">
    <source>
        <dbReference type="Proteomes" id="UP000595564"/>
    </source>
</evidence>
<feature type="transmembrane region" description="Helical" evidence="4">
    <location>
        <begin position="20"/>
        <end position="40"/>
    </location>
</feature>
<keyword evidence="4" id="KW-1133">Transmembrane helix</keyword>
<sequence length="644" mass="73765">MERWITIRTKNVAYAKRKKFFIVSGILCSLYIVIFLSMFLKANTKKVFAYSDTGKQKEVLKAIRGTIYDRNMDIIAGNFYVAKVSIRRDVLEKIGYNNYSKILKLFGKKIRKREFNRLVKSNHFTVKVAEIPYHQFFEENYLEKIRKRLNKLKLGDVLIYDYEYKRYYSTDEFYPKFLAYMYRDEEGLKKIGLERSFDDILKGQDGFRTYFFDRRVGLYKEVRPVDGKSLILTIDSSVQFICEKIAKKTLKKHKADNVYVIVSKPKTGEILSLVSISRKYGNMNSLIIRGAYEPGSTMKPIVGSLALDLGAVRETDTFFCENGMLRIKRRVIKDHKKFGNLSFREILWHSSNVGISKIAMKVKDDDFYNGLKMFGFGMRTGIPFYKESRGLFPTRKEFTLQRKISMSFGYGIGVTAVQMITALNAVINGGYYISPLIVKEICEPSTSILKASVKSQTISQQKRWKVIDESTSSVMRQILKGVVEKGTGRKASIDGISIGGKTGTSKKLIRGKYSNNYIASFFGFFPVDNPAISIYVVVDNPKGKYFYGGDVAAPVFREIVEKIYPFLIEEISSEEIPLPEKNRPLLASKVDESDNDPLKIKGLSFREAMQLLSLKGCDCVFEGHGYVVGYKKIGKNFYKLYGNM</sequence>
<evidence type="ECO:0000259" key="6">
    <source>
        <dbReference type="Pfam" id="PF03717"/>
    </source>
</evidence>
<dbReference type="GO" id="GO:0004180">
    <property type="term" value="F:carboxypeptidase activity"/>
    <property type="evidence" value="ECO:0007669"/>
    <property type="project" value="UniProtKB-KW"/>
</dbReference>
<organism evidence="7 8">
    <name type="scientific">Thermotomaculum hydrothermale</name>
    <dbReference type="NCBI Taxonomy" id="981385"/>
    <lineage>
        <taxon>Bacteria</taxon>
        <taxon>Pseudomonadati</taxon>
        <taxon>Acidobacteriota</taxon>
        <taxon>Holophagae</taxon>
        <taxon>Thermotomaculales</taxon>
        <taxon>Thermotomaculaceae</taxon>
        <taxon>Thermotomaculum</taxon>
    </lineage>
</organism>
<dbReference type="RefSeq" id="WP_201327108.1">
    <property type="nucleotide sequence ID" value="NZ_AP017470.1"/>
</dbReference>
<dbReference type="Gene3D" id="3.40.710.10">
    <property type="entry name" value="DD-peptidase/beta-lactamase superfamily"/>
    <property type="match status" value="1"/>
</dbReference>